<accession>A0AAV9A8Z7</accession>
<keyword evidence="4" id="KW-1185">Reference proteome</keyword>
<protein>
    <recommendedName>
        <fullName evidence="5">WPP domain-associated protein</fullName>
    </recommendedName>
</protein>
<dbReference type="Proteomes" id="UP001179952">
    <property type="component" value="Unassembled WGS sequence"/>
</dbReference>
<proteinExistence type="predicted"/>
<evidence type="ECO:0000256" key="1">
    <source>
        <dbReference type="SAM" id="Coils"/>
    </source>
</evidence>
<feature type="region of interest" description="Disordered" evidence="2">
    <location>
        <begin position="219"/>
        <end position="238"/>
    </location>
</feature>
<dbReference type="InterPro" id="IPR037490">
    <property type="entry name" value="WAP"/>
</dbReference>
<evidence type="ECO:0000256" key="2">
    <source>
        <dbReference type="SAM" id="MobiDB-lite"/>
    </source>
</evidence>
<gene>
    <name evidence="3" type="ORF">QJS04_geneDACA002438</name>
</gene>
<keyword evidence="1" id="KW-0175">Coiled coil</keyword>
<dbReference type="AlphaFoldDB" id="A0AAV9A8Z7"/>
<reference evidence="3" key="2">
    <citation type="submission" date="2023-06" db="EMBL/GenBank/DDBJ databases">
        <authorList>
            <person name="Ma L."/>
            <person name="Liu K.-W."/>
            <person name="Li Z."/>
            <person name="Hsiao Y.-Y."/>
            <person name="Qi Y."/>
            <person name="Fu T."/>
            <person name="Tang G."/>
            <person name="Zhang D."/>
            <person name="Sun W.-H."/>
            <person name="Liu D.-K."/>
            <person name="Li Y."/>
            <person name="Chen G.-Z."/>
            <person name="Liu X.-D."/>
            <person name="Liao X.-Y."/>
            <person name="Jiang Y.-T."/>
            <person name="Yu X."/>
            <person name="Hao Y."/>
            <person name="Huang J."/>
            <person name="Zhao X.-W."/>
            <person name="Ke S."/>
            <person name="Chen Y.-Y."/>
            <person name="Wu W.-L."/>
            <person name="Hsu J.-L."/>
            <person name="Lin Y.-F."/>
            <person name="Huang M.-D."/>
            <person name="Li C.-Y."/>
            <person name="Huang L."/>
            <person name="Wang Z.-W."/>
            <person name="Zhao X."/>
            <person name="Zhong W.-Y."/>
            <person name="Peng D.-H."/>
            <person name="Ahmad S."/>
            <person name="Lan S."/>
            <person name="Zhang J.-S."/>
            <person name="Tsai W.-C."/>
            <person name="Van De Peer Y."/>
            <person name="Liu Z.-J."/>
        </authorList>
    </citation>
    <scope>NUCLEOTIDE SEQUENCE</scope>
    <source>
        <strain evidence="3">SCP</strain>
        <tissue evidence="3">Leaves</tissue>
    </source>
</reference>
<dbReference type="EMBL" id="JAUJYN010000011">
    <property type="protein sequence ID" value="KAK1260717.1"/>
    <property type="molecule type" value="Genomic_DNA"/>
</dbReference>
<reference evidence="3" key="1">
    <citation type="journal article" date="2023" name="Nat. Commun.">
        <title>Diploid and tetraploid genomes of Acorus and the evolution of monocots.</title>
        <authorList>
            <person name="Ma L."/>
            <person name="Liu K.W."/>
            <person name="Li Z."/>
            <person name="Hsiao Y.Y."/>
            <person name="Qi Y."/>
            <person name="Fu T."/>
            <person name="Tang G.D."/>
            <person name="Zhang D."/>
            <person name="Sun W.H."/>
            <person name="Liu D.K."/>
            <person name="Li Y."/>
            <person name="Chen G.Z."/>
            <person name="Liu X.D."/>
            <person name="Liao X.Y."/>
            <person name="Jiang Y.T."/>
            <person name="Yu X."/>
            <person name="Hao Y."/>
            <person name="Huang J."/>
            <person name="Zhao X.W."/>
            <person name="Ke S."/>
            <person name="Chen Y.Y."/>
            <person name="Wu W.L."/>
            <person name="Hsu J.L."/>
            <person name="Lin Y.F."/>
            <person name="Huang M.D."/>
            <person name="Li C.Y."/>
            <person name="Huang L."/>
            <person name="Wang Z.W."/>
            <person name="Zhao X."/>
            <person name="Zhong W.Y."/>
            <person name="Peng D.H."/>
            <person name="Ahmad S."/>
            <person name="Lan S."/>
            <person name="Zhang J.S."/>
            <person name="Tsai W.C."/>
            <person name="Van de Peer Y."/>
            <person name="Liu Z.J."/>
        </authorList>
    </citation>
    <scope>NUCLEOTIDE SEQUENCE</scope>
    <source>
        <strain evidence="3">SCP</strain>
    </source>
</reference>
<dbReference type="PANTHER" id="PTHR33883">
    <property type="entry name" value="WPP DOMAIN-ASSOCIATED PROTEIN"/>
    <property type="match status" value="1"/>
</dbReference>
<name>A0AAV9A8Z7_ACOGR</name>
<evidence type="ECO:0000313" key="4">
    <source>
        <dbReference type="Proteomes" id="UP001179952"/>
    </source>
</evidence>
<feature type="coiled-coil region" evidence="1">
    <location>
        <begin position="88"/>
        <end position="115"/>
    </location>
</feature>
<evidence type="ECO:0008006" key="5">
    <source>
        <dbReference type="Google" id="ProtNLM"/>
    </source>
</evidence>
<dbReference type="PANTHER" id="PTHR33883:SF7">
    <property type="entry name" value="OS04G0521600 PROTEIN"/>
    <property type="match status" value="1"/>
</dbReference>
<evidence type="ECO:0000313" key="3">
    <source>
        <dbReference type="EMBL" id="KAK1260717.1"/>
    </source>
</evidence>
<organism evidence="3 4">
    <name type="scientific">Acorus gramineus</name>
    <name type="common">Dwarf sweet flag</name>
    <dbReference type="NCBI Taxonomy" id="55184"/>
    <lineage>
        <taxon>Eukaryota</taxon>
        <taxon>Viridiplantae</taxon>
        <taxon>Streptophyta</taxon>
        <taxon>Embryophyta</taxon>
        <taxon>Tracheophyta</taxon>
        <taxon>Spermatophyta</taxon>
        <taxon>Magnoliopsida</taxon>
        <taxon>Liliopsida</taxon>
        <taxon>Acoraceae</taxon>
        <taxon>Acorus</taxon>
    </lineage>
</organism>
<comment type="caution">
    <text evidence="3">The sequence shown here is derived from an EMBL/GenBank/DDBJ whole genome shotgun (WGS) entry which is preliminary data.</text>
</comment>
<sequence length="922" mass="105613">MDDLFSGLDCRLRVSSTVADSIMMGIVNSAMEAAYKKTCSKEGDLERLNEKSRFCELAIMQLEWCLKFLQEEMDSYIIESGEEHDALVSDLIETRDRIQRRLEETELAITAKDRELIVRKERELQLREDLALKDEELSFLRSALQIDQKRIQAGRRCVYRDWDFSDGGIGSGELGKFKGAFDQQVLNLRRTMEDGEAVVKWQSDEVSLVEEQEGKTCGAAGSSIGVDSKDSENANGRGCSSPKHEHCILIPDTKTQYEQMQICIDGLEETVEAAFGMMDGAFSLSRLAVAELQWEQNIERDTVGVVLQNFLREIQESISSRPPDGKFLVTKGLAGIDWLGLMDDMEILHDELNLLVNQIEQHKFKMVINIQAATPTTHPSLTDETGMGQPQKERDFGEEVSFGHSNSSNEDPTCQATHYVAKMVKTHESIIRERTQEANWRKEEILGDSDHMPSNKGKETDSARELIQQINFRLHRVMQNGTRLLEVSDHPNLTNFEDNVSLQKDSSIHGVEDEKYVIHTSSGTPHKLWKVLTCSAGEELCDDLIQLQQEREILDMQTSIMTEIYAIFFKEFLKSAHFTLVDFVTENIIKQDICNSIIREMVSEWNNGIEDDNIEKIVREEISTTVLKGAIKDAECCINSSMTRWQEVPTQDFCLEGCTFANNPLIGCRENDLAEEVEYESSLLDQVELLAPKNSELMQQNINFGLSHMEIEELNDQDEKEEDNAFHLVHRKLHDTLQQIVLSKVQLKELEFSSLHGKSFLHETHDQMTFLEASKTLNEVQTGHLPKNQWYLSQSVLMPLENFFQRMMEFDSLVYEKLGAYSMRVEELSEQLNPLVQYVTSQKKKELLFQKAFMRRCYNLQLAEAEVDLLGDEVDALINLLEKIYIALDHYSPVLQHYFGIMDLLKLIKKELNRDALCSPRK</sequence>